<dbReference type="Pfam" id="PF13426">
    <property type="entry name" value="PAS_9"/>
    <property type="match status" value="1"/>
</dbReference>
<evidence type="ECO:0000259" key="10">
    <source>
        <dbReference type="PROSITE" id="PS50109"/>
    </source>
</evidence>
<dbReference type="SUPFAM" id="SSF55874">
    <property type="entry name" value="ATPase domain of HSP90 chaperone/DNA topoisomerase II/histidine kinase"/>
    <property type="match status" value="1"/>
</dbReference>
<dbReference type="InterPro" id="IPR036097">
    <property type="entry name" value="HisK_dim/P_sf"/>
</dbReference>
<keyword evidence="4" id="KW-0808">Transferase</keyword>
<dbReference type="PANTHER" id="PTHR43065:SF10">
    <property type="entry name" value="PEROXIDE STRESS-ACTIVATED HISTIDINE KINASE MAK3"/>
    <property type="match status" value="1"/>
</dbReference>
<dbReference type="Proteomes" id="UP000241436">
    <property type="component" value="Unassembled WGS sequence"/>
</dbReference>
<sequence>MFSTETLSTEEAALRRQIKWLIGLRLLVAFLFLGSAGLLALREHPPFALTPLFVFIACACLLTVLYLRALNRTTRLRRLCGLQVWIDVVLVTALVHYTGGIESLFAFVYIFPVLAAAILLSRRSSLLLAGGSTILYGVLINLQLYGLTNRAQFLSTGSTAHDPAYALLQLFVNSVTFFLVALLGSQLAGRLKEAGRELEERRIDLRNLRTLHQDVVEQIPSGIVTLDLEGKIVSLNQSAQRIIGITAEQIRDKSWRETPFGEIKQLETFFSAPTPTFGGLSQEFEIKRQDGQSIPVGINLTPLKSSEGRLVGLVGIFQDLTEWKKTEARLRQADRLAAAGQLAAGLAHEVRNPLAAISGCIELMKEAGTAKPQLLDIVLREAERLKLVTGQFLDFAKPTLASQKRCNLVALVAEAVLLLEKSCDSAHPVTFSIQREAEEVMAAGDPDQLKQALWNLGLNAIQAMQMGGQLSFAIRRHGSTNGDGWVAIELTDTGRGISPGELKRIFDPFYTTRPGGTGLGLAITQKIIDNIGGRIEVISKEGSGSTFRVLLKQAPDEQT</sequence>
<dbReference type="InterPro" id="IPR000014">
    <property type="entry name" value="PAS"/>
</dbReference>
<dbReference type="CDD" id="cd00130">
    <property type="entry name" value="PAS"/>
    <property type="match status" value="1"/>
</dbReference>
<dbReference type="OrthoDB" id="9773941at2"/>
<dbReference type="PROSITE" id="PS50113">
    <property type="entry name" value="PAC"/>
    <property type="match status" value="1"/>
</dbReference>
<evidence type="ECO:0000313" key="13">
    <source>
        <dbReference type="EMBL" id="PTL35097.1"/>
    </source>
</evidence>
<dbReference type="SMART" id="SM00387">
    <property type="entry name" value="HATPase_c"/>
    <property type="match status" value="1"/>
</dbReference>
<name>A0A2T4TVF8_9BACT</name>
<feature type="domain" description="PAC" evidence="12">
    <location>
        <begin position="280"/>
        <end position="332"/>
    </location>
</feature>
<dbReference type="AlphaFoldDB" id="A0A2T4TVF8"/>
<evidence type="ECO:0000259" key="11">
    <source>
        <dbReference type="PROSITE" id="PS50112"/>
    </source>
</evidence>
<evidence type="ECO:0000256" key="4">
    <source>
        <dbReference type="ARBA" id="ARBA00022679"/>
    </source>
</evidence>
<evidence type="ECO:0000259" key="12">
    <source>
        <dbReference type="PROSITE" id="PS50113"/>
    </source>
</evidence>
<evidence type="ECO:0000256" key="1">
    <source>
        <dbReference type="ARBA" id="ARBA00000085"/>
    </source>
</evidence>
<keyword evidence="9" id="KW-0812">Transmembrane</keyword>
<feature type="transmembrane region" description="Helical" evidence="9">
    <location>
        <begin position="164"/>
        <end position="183"/>
    </location>
</feature>
<dbReference type="InterPro" id="IPR035965">
    <property type="entry name" value="PAS-like_dom_sf"/>
</dbReference>
<dbReference type="PROSITE" id="PS50109">
    <property type="entry name" value="HIS_KIN"/>
    <property type="match status" value="1"/>
</dbReference>
<dbReference type="EMBL" id="NVQC01000030">
    <property type="protein sequence ID" value="PTL35097.1"/>
    <property type="molecule type" value="Genomic_DNA"/>
</dbReference>
<dbReference type="SMART" id="SM00086">
    <property type="entry name" value="PAC"/>
    <property type="match status" value="1"/>
</dbReference>
<dbReference type="CDD" id="cd00082">
    <property type="entry name" value="HisKA"/>
    <property type="match status" value="1"/>
</dbReference>
<dbReference type="GO" id="GO:0000155">
    <property type="term" value="F:phosphorelay sensor kinase activity"/>
    <property type="evidence" value="ECO:0007669"/>
    <property type="project" value="InterPro"/>
</dbReference>
<dbReference type="PROSITE" id="PS50112">
    <property type="entry name" value="PAS"/>
    <property type="match status" value="1"/>
</dbReference>
<feature type="domain" description="Histidine kinase" evidence="10">
    <location>
        <begin position="345"/>
        <end position="555"/>
    </location>
</feature>
<dbReference type="EC" id="2.7.13.3" evidence="2"/>
<keyword evidence="9" id="KW-1133">Transmembrane helix</keyword>
<dbReference type="InterPro" id="IPR000700">
    <property type="entry name" value="PAS-assoc_C"/>
</dbReference>
<keyword evidence="5" id="KW-0547">Nucleotide-binding</keyword>
<evidence type="ECO:0000256" key="8">
    <source>
        <dbReference type="ARBA" id="ARBA00023012"/>
    </source>
</evidence>
<dbReference type="SUPFAM" id="SSF47384">
    <property type="entry name" value="Homodimeric domain of signal transducing histidine kinase"/>
    <property type="match status" value="1"/>
</dbReference>
<reference evidence="13 14" key="1">
    <citation type="submission" date="2017-09" db="EMBL/GenBank/DDBJ databases">
        <title>Bloom of a denitrifying methanotroph, Candidatus Methylomirabilis limnetica, in a deep stratified lake.</title>
        <authorList>
            <person name="Graf J.S."/>
            <person name="Marchant H.K."/>
            <person name="Tienken D."/>
            <person name="Hach P.F."/>
            <person name="Brand A."/>
            <person name="Schubert C.J."/>
            <person name="Kuypers M.M."/>
            <person name="Milucka J."/>
        </authorList>
    </citation>
    <scope>NUCLEOTIDE SEQUENCE [LARGE SCALE GENOMIC DNA]</scope>
    <source>
        <strain evidence="13 14">Zug</strain>
    </source>
</reference>
<feature type="domain" description="PAS" evidence="11">
    <location>
        <begin position="208"/>
        <end position="254"/>
    </location>
</feature>
<dbReference type="GO" id="GO:0005524">
    <property type="term" value="F:ATP binding"/>
    <property type="evidence" value="ECO:0007669"/>
    <property type="project" value="UniProtKB-KW"/>
</dbReference>
<feature type="transmembrane region" description="Helical" evidence="9">
    <location>
        <begin position="127"/>
        <end position="144"/>
    </location>
</feature>
<dbReference type="Pfam" id="PF00512">
    <property type="entry name" value="HisKA"/>
    <property type="match status" value="1"/>
</dbReference>
<comment type="caution">
    <text evidence="13">The sequence shown here is derived from an EMBL/GenBank/DDBJ whole genome shotgun (WGS) entry which is preliminary data.</text>
</comment>
<dbReference type="Gene3D" id="3.30.450.20">
    <property type="entry name" value="PAS domain"/>
    <property type="match status" value="1"/>
</dbReference>
<keyword evidence="14" id="KW-1185">Reference proteome</keyword>
<keyword evidence="6" id="KW-0418">Kinase</keyword>
<evidence type="ECO:0000256" key="3">
    <source>
        <dbReference type="ARBA" id="ARBA00022553"/>
    </source>
</evidence>
<dbReference type="InterPro" id="IPR005467">
    <property type="entry name" value="His_kinase_dom"/>
</dbReference>
<evidence type="ECO:0000256" key="6">
    <source>
        <dbReference type="ARBA" id="ARBA00022777"/>
    </source>
</evidence>
<dbReference type="InterPro" id="IPR001610">
    <property type="entry name" value="PAC"/>
</dbReference>
<feature type="transmembrane region" description="Helical" evidence="9">
    <location>
        <begin position="47"/>
        <end position="67"/>
    </location>
</feature>
<dbReference type="SMART" id="SM00388">
    <property type="entry name" value="HisKA"/>
    <property type="match status" value="1"/>
</dbReference>
<dbReference type="PRINTS" id="PR00344">
    <property type="entry name" value="BCTRLSENSOR"/>
</dbReference>
<dbReference type="InterPro" id="IPR003661">
    <property type="entry name" value="HisK_dim/P_dom"/>
</dbReference>
<feature type="transmembrane region" description="Helical" evidence="9">
    <location>
        <begin position="20"/>
        <end position="41"/>
    </location>
</feature>
<evidence type="ECO:0000256" key="5">
    <source>
        <dbReference type="ARBA" id="ARBA00022741"/>
    </source>
</evidence>
<evidence type="ECO:0000256" key="2">
    <source>
        <dbReference type="ARBA" id="ARBA00012438"/>
    </source>
</evidence>
<proteinExistence type="predicted"/>
<dbReference type="NCBIfam" id="TIGR00229">
    <property type="entry name" value="sensory_box"/>
    <property type="match status" value="1"/>
</dbReference>
<dbReference type="SMART" id="SM00091">
    <property type="entry name" value="PAS"/>
    <property type="match status" value="1"/>
</dbReference>
<keyword evidence="3" id="KW-0597">Phosphoprotein</keyword>
<reference evidence="14" key="2">
    <citation type="journal article" date="2018" name="Environ. Microbiol.">
        <title>Bloom of a denitrifying methanotroph, 'Candidatus Methylomirabilis limnetica', in a deep stratified lake.</title>
        <authorList>
            <person name="Graf J.S."/>
            <person name="Mayr M.J."/>
            <person name="Marchant H.K."/>
            <person name="Tienken D."/>
            <person name="Hach P.F."/>
            <person name="Brand A."/>
            <person name="Schubert C.J."/>
            <person name="Kuypers M.M."/>
            <person name="Milucka J."/>
        </authorList>
    </citation>
    <scope>NUCLEOTIDE SEQUENCE [LARGE SCALE GENOMIC DNA]</scope>
    <source>
        <strain evidence="14">Zug</strain>
    </source>
</reference>
<evidence type="ECO:0000256" key="9">
    <source>
        <dbReference type="SAM" id="Phobius"/>
    </source>
</evidence>
<comment type="catalytic activity">
    <reaction evidence="1">
        <text>ATP + protein L-histidine = ADP + protein N-phospho-L-histidine.</text>
        <dbReference type="EC" id="2.7.13.3"/>
    </reaction>
</comment>
<gene>
    <name evidence="13" type="ORF">CLG94_11475</name>
</gene>
<dbReference type="RefSeq" id="WP_107563693.1">
    <property type="nucleotide sequence ID" value="NZ_NVQC01000030.1"/>
</dbReference>
<dbReference type="PANTHER" id="PTHR43065">
    <property type="entry name" value="SENSOR HISTIDINE KINASE"/>
    <property type="match status" value="1"/>
</dbReference>
<dbReference type="InterPro" id="IPR004358">
    <property type="entry name" value="Sig_transdc_His_kin-like_C"/>
</dbReference>
<keyword evidence="9" id="KW-0472">Membrane</keyword>
<evidence type="ECO:0000256" key="7">
    <source>
        <dbReference type="ARBA" id="ARBA00022840"/>
    </source>
</evidence>
<dbReference type="SUPFAM" id="SSF55785">
    <property type="entry name" value="PYP-like sensor domain (PAS domain)"/>
    <property type="match status" value="1"/>
</dbReference>
<evidence type="ECO:0000313" key="14">
    <source>
        <dbReference type="Proteomes" id="UP000241436"/>
    </source>
</evidence>
<protein>
    <recommendedName>
        <fullName evidence="2">histidine kinase</fullName>
        <ecNumber evidence="2">2.7.13.3</ecNumber>
    </recommendedName>
</protein>
<dbReference type="InterPro" id="IPR003594">
    <property type="entry name" value="HATPase_dom"/>
</dbReference>
<keyword evidence="7" id="KW-0067">ATP-binding</keyword>
<organism evidence="13 14">
    <name type="scientific">Candidatus Methylomirabilis limnetica</name>
    <dbReference type="NCBI Taxonomy" id="2033718"/>
    <lineage>
        <taxon>Bacteria</taxon>
        <taxon>Candidatus Methylomirabilota</taxon>
        <taxon>Candidatus Methylomirabilia</taxon>
        <taxon>Candidatus Methylomirabilales</taxon>
        <taxon>Candidatus Methylomirabilaceae</taxon>
        <taxon>Candidatus Methylomirabilis</taxon>
    </lineage>
</organism>
<keyword evidence="8" id="KW-0902">Two-component regulatory system</keyword>
<dbReference type="Gene3D" id="1.10.287.130">
    <property type="match status" value="1"/>
</dbReference>
<dbReference type="Pfam" id="PF25323">
    <property type="entry name" value="6TM_PilS"/>
    <property type="match status" value="1"/>
</dbReference>
<dbReference type="InterPro" id="IPR036890">
    <property type="entry name" value="HATPase_C_sf"/>
</dbReference>
<accession>A0A2T4TVF8</accession>
<dbReference type="Pfam" id="PF02518">
    <property type="entry name" value="HATPase_c"/>
    <property type="match status" value="1"/>
</dbReference>
<dbReference type="Gene3D" id="3.30.565.10">
    <property type="entry name" value="Histidine kinase-like ATPase, C-terminal domain"/>
    <property type="match status" value="1"/>
</dbReference>